<dbReference type="Pfam" id="PF07883">
    <property type="entry name" value="Cupin_2"/>
    <property type="match status" value="1"/>
</dbReference>
<dbReference type="InterPro" id="IPR014710">
    <property type="entry name" value="RmlC-like_jellyroll"/>
</dbReference>
<dbReference type="SUPFAM" id="SSF46689">
    <property type="entry name" value="Homeodomain-like"/>
    <property type="match status" value="2"/>
</dbReference>
<proteinExistence type="predicted"/>
<dbReference type="AlphaFoldDB" id="A0A172TEF9"/>
<protein>
    <recommendedName>
        <fullName evidence="5">HTH araC/xylS-type domain-containing protein</fullName>
    </recommendedName>
</protein>
<dbReference type="PRINTS" id="PR00032">
    <property type="entry name" value="HTHARAC"/>
</dbReference>
<organism evidence="6 7">
    <name type="scientific">Paenibacillus swuensis</name>
    <dbReference type="NCBI Taxonomy" id="1178515"/>
    <lineage>
        <taxon>Bacteria</taxon>
        <taxon>Bacillati</taxon>
        <taxon>Bacillota</taxon>
        <taxon>Bacilli</taxon>
        <taxon>Bacillales</taxon>
        <taxon>Paenibacillaceae</taxon>
        <taxon>Paenibacillus</taxon>
    </lineage>
</organism>
<dbReference type="GO" id="GO:0043565">
    <property type="term" value="F:sequence-specific DNA binding"/>
    <property type="evidence" value="ECO:0007669"/>
    <property type="project" value="InterPro"/>
</dbReference>
<dbReference type="RefSeq" id="WP_068604082.1">
    <property type="nucleotide sequence ID" value="NZ_CP011388.1"/>
</dbReference>
<keyword evidence="7" id="KW-1185">Reference proteome</keyword>
<evidence type="ECO:0000313" key="7">
    <source>
        <dbReference type="Proteomes" id="UP000076927"/>
    </source>
</evidence>
<dbReference type="Gene3D" id="1.10.10.60">
    <property type="entry name" value="Homeodomain-like"/>
    <property type="match status" value="2"/>
</dbReference>
<accession>A0A172TEF9</accession>
<evidence type="ECO:0000256" key="3">
    <source>
        <dbReference type="ARBA" id="ARBA00023159"/>
    </source>
</evidence>
<dbReference type="PROSITE" id="PS00041">
    <property type="entry name" value="HTH_ARAC_FAMILY_1"/>
    <property type="match status" value="1"/>
</dbReference>
<dbReference type="InterPro" id="IPR037923">
    <property type="entry name" value="HTH-like"/>
</dbReference>
<dbReference type="GO" id="GO:0003700">
    <property type="term" value="F:DNA-binding transcription factor activity"/>
    <property type="evidence" value="ECO:0007669"/>
    <property type="project" value="InterPro"/>
</dbReference>
<dbReference type="InterPro" id="IPR013096">
    <property type="entry name" value="Cupin_2"/>
</dbReference>
<dbReference type="EMBL" id="CP011388">
    <property type="protein sequence ID" value="ANE45439.1"/>
    <property type="molecule type" value="Genomic_DNA"/>
</dbReference>
<dbReference type="InterPro" id="IPR018062">
    <property type="entry name" value="HTH_AraC-typ_CS"/>
</dbReference>
<keyword evidence="1" id="KW-0805">Transcription regulation</keyword>
<dbReference type="PANTHER" id="PTHR46796">
    <property type="entry name" value="HTH-TYPE TRANSCRIPTIONAL ACTIVATOR RHAS-RELATED"/>
    <property type="match status" value="1"/>
</dbReference>
<reference evidence="6 7" key="1">
    <citation type="submission" date="2015-01" db="EMBL/GenBank/DDBJ databases">
        <title>Paenibacillus swuensis/DY6/whole genome sequencing.</title>
        <authorList>
            <person name="Kim M.K."/>
            <person name="Srinivasan S."/>
            <person name="Lee J.-J."/>
        </authorList>
    </citation>
    <scope>NUCLEOTIDE SEQUENCE [LARGE SCALE GENOMIC DNA]</scope>
    <source>
        <strain evidence="6 7">DY6</strain>
    </source>
</reference>
<dbReference type="PROSITE" id="PS01124">
    <property type="entry name" value="HTH_ARAC_FAMILY_2"/>
    <property type="match status" value="1"/>
</dbReference>
<dbReference type="InterPro" id="IPR009057">
    <property type="entry name" value="Homeodomain-like_sf"/>
</dbReference>
<dbReference type="KEGG" id="pswu:SY83_02865"/>
<dbReference type="Pfam" id="PF12833">
    <property type="entry name" value="HTH_18"/>
    <property type="match status" value="1"/>
</dbReference>
<feature type="domain" description="HTH araC/xylS-type" evidence="5">
    <location>
        <begin position="199"/>
        <end position="300"/>
    </location>
</feature>
<dbReference type="Proteomes" id="UP000076927">
    <property type="component" value="Chromosome"/>
</dbReference>
<keyword evidence="3" id="KW-0010">Activator</keyword>
<evidence type="ECO:0000313" key="6">
    <source>
        <dbReference type="EMBL" id="ANE45439.1"/>
    </source>
</evidence>
<evidence type="ECO:0000259" key="5">
    <source>
        <dbReference type="PROSITE" id="PS01124"/>
    </source>
</evidence>
<dbReference type="SUPFAM" id="SSF51215">
    <property type="entry name" value="Regulatory protein AraC"/>
    <property type="match status" value="1"/>
</dbReference>
<dbReference type="Gene3D" id="2.60.120.10">
    <property type="entry name" value="Jelly Rolls"/>
    <property type="match status" value="1"/>
</dbReference>
<dbReference type="PATRIC" id="fig|1178515.4.peg.558"/>
<dbReference type="InterPro" id="IPR020449">
    <property type="entry name" value="Tscrpt_reg_AraC-type_HTH"/>
</dbReference>
<evidence type="ECO:0000256" key="2">
    <source>
        <dbReference type="ARBA" id="ARBA00023125"/>
    </source>
</evidence>
<dbReference type="InterPro" id="IPR018060">
    <property type="entry name" value="HTH_AraC"/>
</dbReference>
<dbReference type="SMART" id="SM00342">
    <property type="entry name" value="HTH_ARAC"/>
    <property type="match status" value="1"/>
</dbReference>
<dbReference type="STRING" id="1178515.SY83_02865"/>
<keyword evidence="2" id="KW-0238">DNA-binding</keyword>
<evidence type="ECO:0000256" key="4">
    <source>
        <dbReference type="ARBA" id="ARBA00023163"/>
    </source>
</evidence>
<gene>
    <name evidence="6" type="ORF">SY83_02865</name>
</gene>
<evidence type="ECO:0000256" key="1">
    <source>
        <dbReference type="ARBA" id="ARBA00023015"/>
    </source>
</evidence>
<dbReference type="InterPro" id="IPR050204">
    <property type="entry name" value="AraC_XylS_family_regulators"/>
</dbReference>
<sequence>MSSDELNSSPRALPSGESRGTRWTYSIEYNPSIPSVPEFFMLGYDEIRKALPLFHHEHPGCYEFVLVERGKANWELDGKVYETQAGQVFHTRPGEKHRGEFNAIEPCVLWWVILKAPQTKNWLRLPMQEIERIDERLKLLPRIIQTGLAPVDALRKLKLALNPEHPYRSTAIRHGLLDIVLSIIQPVTSDQEVAEDLSRQYDRLISQMVHEPEWRPSVDELARAAGVSPSHFYRTFQKHTGEAPITFVERLRIKSACRLLSESQDPITAIAFRLGYPSSQHFATVFKRFMGMTPTAWRKLLHEQGVQE</sequence>
<name>A0A172TEF9_9BACL</name>
<keyword evidence="4" id="KW-0804">Transcription</keyword>